<dbReference type="InterPro" id="IPR041489">
    <property type="entry name" value="PDZ_6"/>
</dbReference>
<evidence type="ECO:0000259" key="6">
    <source>
        <dbReference type="PROSITE" id="PS50106"/>
    </source>
</evidence>
<comment type="similarity">
    <text evidence="1 5">Belongs to the peptidase S41A family.</text>
</comment>
<dbReference type="CDD" id="cd06782">
    <property type="entry name" value="cpPDZ_CPP-like"/>
    <property type="match status" value="1"/>
</dbReference>
<evidence type="ECO:0000256" key="3">
    <source>
        <dbReference type="ARBA" id="ARBA00022801"/>
    </source>
</evidence>
<accession>A0ABP3XZJ9</accession>
<dbReference type="PANTHER" id="PTHR32060">
    <property type="entry name" value="TAIL-SPECIFIC PROTEASE"/>
    <property type="match status" value="1"/>
</dbReference>
<dbReference type="SMART" id="SM00228">
    <property type="entry name" value="PDZ"/>
    <property type="match status" value="1"/>
</dbReference>
<gene>
    <name evidence="7" type="ORF">GCM10009118_01510</name>
</gene>
<dbReference type="InterPro" id="IPR004447">
    <property type="entry name" value="Peptidase_S41A"/>
</dbReference>
<feature type="domain" description="PDZ" evidence="6">
    <location>
        <begin position="78"/>
        <end position="134"/>
    </location>
</feature>
<keyword evidence="4 5" id="KW-0720">Serine protease</keyword>
<proteinExistence type="inferred from homology"/>
<evidence type="ECO:0000256" key="5">
    <source>
        <dbReference type="RuleBase" id="RU004404"/>
    </source>
</evidence>
<keyword evidence="3 5" id="KW-0378">Hydrolase</keyword>
<evidence type="ECO:0000313" key="8">
    <source>
        <dbReference type="Proteomes" id="UP001501126"/>
    </source>
</evidence>
<dbReference type="Pfam" id="PF17820">
    <property type="entry name" value="PDZ_6"/>
    <property type="match status" value="1"/>
</dbReference>
<dbReference type="Pfam" id="PF03572">
    <property type="entry name" value="Peptidase_S41"/>
    <property type="match status" value="1"/>
</dbReference>
<dbReference type="SMART" id="SM00245">
    <property type="entry name" value="TSPc"/>
    <property type="match status" value="1"/>
</dbReference>
<dbReference type="InterPro" id="IPR005151">
    <property type="entry name" value="Tail-specific_protease"/>
</dbReference>
<reference evidence="8" key="1">
    <citation type="journal article" date="2019" name="Int. J. Syst. Evol. Microbiol.">
        <title>The Global Catalogue of Microorganisms (GCM) 10K type strain sequencing project: providing services to taxonomists for standard genome sequencing and annotation.</title>
        <authorList>
            <consortium name="The Broad Institute Genomics Platform"/>
            <consortium name="The Broad Institute Genome Sequencing Center for Infectious Disease"/>
            <person name="Wu L."/>
            <person name="Ma J."/>
        </authorList>
    </citation>
    <scope>NUCLEOTIDE SEQUENCE [LARGE SCALE GENOMIC DNA]</scope>
    <source>
        <strain evidence="8">JCM 16083</strain>
    </source>
</reference>
<sequence length="532" mass="59258">MNPLISRAQSDGFEVVKNLELIDLIYRNLDMYYVDKPVPGKLMKAGIDAMLRELDPYTVFIAESNIEDYRLMTTGQYGGIGALIRSSGDHVVITEPYENNPAFKAGVKAGDVILAIDGVSMKDKPSDEVSAALKGPKGSSISVEVERPGVGKKTIKITRDEIKIPDVPYHGIVKDGIGYIKLTSFTQSAYAEVKKAYDELKGQGMEKLIFDLRGNGGGLLIESVKIVNMFVPKGQEVVSTKGRIQEENRVYTALDKPTDLEIPVAVLVDGGSASASEIVSGSLQDLDRAVIVGSTTFGKGLVQRTMDLKYGSKVKLTIAKYYTPSGRCIQKLDYASRKEGERAKEIDETLLATFTTKNGREVMDGRGIEPDVKVEEEEYSRLTAMLVIENVIFDFTTQFVIDNPTIAKPDQFELADETYNAFKKFALGKDFTYSTASEEMLNRFMEVAEREGYLDTTSAEYKSVYQLVHPSKERDLDMFREEIEELLENEIVSRYYYQNGRIINSFKRDKALVEAVKVLGDTEKYKAILAGE</sequence>
<evidence type="ECO:0000256" key="2">
    <source>
        <dbReference type="ARBA" id="ARBA00022670"/>
    </source>
</evidence>
<dbReference type="EMBL" id="BAAAFH010000003">
    <property type="protein sequence ID" value="GAA0873743.1"/>
    <property type="molecule type" value="Genomic_DNA"/>
</dbReference>
<dbReference type="SUPFAM" id="SSF50156">
    <property type="entry name" value="PDZ domain-like"/>
    <property type="match status" value="1"/>
</dbReference>
<evidence type="ECO:0000313" key="7">
    <source>
        <dbReference type="EMBL" id="GAA0873743.1"/>
    </source>
</evidence>
<dbReference type="Proteomes" id="UP001501126">
    <property type="component" value="Unassembled WGS sequence"/>
</dbReference>
<evidence type="ECO:0000256" key="4">
    <source>
        <dbReference type="ARBA" id="ARBA00022825"/>
    </source>
</evidence>
<organism evidence="7 8">
    <name type="scientific">Wandonia haliotis</name>
    <dbReference type="NCBI Taxonomy" id="574963"/>
    <lineage>
        <taxon>Bacteria</taxon>
        <taxon>Pseudomonadati</taxon>
        <taxon>Bacteroidota</taxon>
        <taxon>Flavobacteriia</taxon>
        <taxon>Flavobacteriales</taxon>
        <taxon>Crocinitomicaceae</taxon>
        <taxon>Wandonia</taxon>
    </lineage>
</organism>
<comment type="caution">
    <text evidence="7">The sequence shown here is derived from an EMBL/GenBank/DDBJ whole genome shotgun (WGS) entry which is preliminary data.</text>
</comment>
<dbReference type="Gene3D" id="3.90.226.10">
    <property type="entry name" value="2-enoyl-CoA Hydratase, Chain A, domain 1"/>
    <property type="match status" value="1"/>
</dbReference>
<dbReference type="NCBIfam" id="TIGR00225">
    <property type="entry name" value="prc"/>
    <property type="match status" value="1"/>
</dbReference>
<dbReference type="Gene3D" id="2.30.42.10">
    <property type="match status" value="1"/>
</dbReference>
<name>A0ABP3XZJ9_9FLAO</name>
<dbReference type="PROSITE" id="PS50106">
    <property type="entry name" value="PDZ"/>
    <property type="match status" value="1"/>
</dbReference>
<dbReference type="Gene3D" id="3.30.750.44">
    <property type="match status" value="1"/>
</dbReference>
<dbReference type="InterPro" id="IPR029045">
    <property type="entry name" value="ClpP/crotonase-like_dom_sf"/>
</dbReference>
<keyword evidence="8" id="KW-1185">Reference proteome</keyword>
<dbReference type="PANTHER" id="PTHR32060:SF30">
    <property type="entry name" value="CARBOXY-TERMINAL PROCESSING PROTEASE CTPA"/>
    <property type="match status" value="1"/>
</dbReference>
<keyword evidence="2 5" id="KW-0645">Protease</keyword>
<protein>
    <submittedName>
        <fullName evidence="7">S41 family peptidase</fullName>
    </submittedName>
</protein>
<evidence type="ECO:0000256" key="1">
    <source>
        <dbReference type="ARBA" id="ARBA00009179"/>
    </source>
</evidence>
<dbReference type="SUPFAM" id="SSF52096">
    <property type="entry name" value="ClpP/crotonase"/>
    <property type="match status" value="1"/>
</dbReference>
<dbReference type="CDD" id="cd07560">
    <property type="entry name" value="Peptidase_S41_CPP"/>
    <property type="match status" value="1"/>
</dbReference>
<dbReference type="InterPro" id="IPR001478">
    <property type="entry name" value="PDZ"/>
</dbReference>
<dbReference type="InterPro" id="IPR036034">
    <property type="entry name" value="PDZ_sf"/>
</dbReference>